<dbReference type="AlphaFoldDB" id="A0A9P4RCE5"/>
<reference evidence="2" key="1">
    <citation type="journal article" date="2020" name="Stud. Mycol.">
        <title>101 Dothideomycetes genomes: a test case for predicting lifestyles and emergence of pathogens.</title>
        <authorList>
            <person name="Haridas S."/>
            <person name="Albert R."/>
            <person name="Binder M."/>
            <person name="Bloem J."/>
            <person name="Labutti K."/>
            <person name="Salamov A."/>
            <person name="Andreopoulos B."/>
            <person name="Baker S."/>
            <person name="Barry K."/>
            <person name="Bills G."/>
            <person name="Bluhm B."/>
            <person name="Cannon C."/>
            <person name="Castanera R."/>
            <person name="Culley D."/>
            <person name="Daum C."/>
            <person name="Ezra D."/>
            <person name="Gonzalez J."/>
            <person name="Henrissat B."/>
            <person name="Kuo A."/>
            <person name="Liang C."/>
            <person name="Lipzen A."/>
            <person name="Lutzoni F."/>
            <person name="Magnuson J."/>
            <person name="Mondo S."/>
            <person name="Nolan M."/>
            <person name="Ohm R."/>
            <person name="Pangilinan J."/>
            <person name="Park H.-J."/>
            <person name="Ramirez L."/>
            <person name="Alfaro M."/>
            <person name="Sun H."/>
            <person name="Tritt A."/>
            <person name="Yoshinaga Y."/>
            <person name="Zwiers L.-H."/>
            <person name="Turgeon B."/>
            <person name="Goodwin S."/>
            <person name="Spatafora J."/>
            <person name="Crous P."/>
            <person name="Grigoriev I."/>
        </authorList>
    </citation>
    <scope>NUCLEOTIDE SEQUENCE</scope>
    <source>
        <strain evidence="2">CBS 125425</strain>
    </source>
</reference>
<accession>A0A9P4RCE5</accession>
<dbReference type="Proteomes" id="UP000799444">
    <property type="component" value="Unassembled WGS sequence"/>
</dbReference>
<protein>
    <recommendedName>
        <fullName evidence="4">Secreted protein</fullName>
    </recommendedName>
</protein>
<keyword evidence="3" id="KW-1185">Reference proteome</keyword>
<gene>
    <name evidence="2" type="ORF">EJ04DRAFT_112284</name>
</gene>
<feature type="signal peptide" evidence="1">
    <location>
        <begin position="1"/>
        <end position="30"/>
    </location>
</feature>
<evidence type="ECO:0000313" key="3">
    <source>
        <dbReference type="Proteomes" id="UP000799444"/>
    </source>
</evidence>
<organism evidence="2 3">
    <name type="scientific">Polyplosphaeria fusca</name>
    <dbReference type="NCBI Taxonomy" id="682080"/>
    <lineage>
        <taxon>Eukaryota</taxon>
        <taxon>Fungi</taxon>
        <taxon>Dikarya</taxon>
        <taxon>Ascomycota</taxon>
        <taxon>Pezizomycotina</taxon>
        <taxon>Dothideomycetes</taxon>
        <taxon>Pleosporomycetidae</taxon>
        <taxon>Pleosporales</taxon>
        <taxon>Tetraplosphaeriaceae</taxon>
        <taxon>Polyplosphaeria</taxon>
    </lineage>
</organism>
<evidence type="ECO:0000256" key="1">
    <source>
        <dbReference type="SAM" id="SignalP"/>
    </source>
</evidence>
<evidence type="ECO:0000313" key="2">
    <source>
        <dbReference type="EMBL" id="KAF2741008.1"/>
    </source>
</evidence>
<sequence>MFHWAGVQSSSSGWCCLCACVCGPLPIVEARIHAPSGHDGECGHLSGQQGAFVSYKLDGHGRGARRGRVLVCHGHGGRHLSRCFAARRRIPGAPAVLRRAGAGEIDEGPAQERICR</sequence>
<name>A0A9P4RCE5_9PLEO</name>
<keyword evidence="1" id="KW-0732">Signal</keyword>
<dbReference type="EMBL" id="ML996098">
    <property type="protein sequence ID" value="KAF2741008.1"/>
    <property type="molecule type" value="Genomic_DNA"/>
</dbReference>
<proteinExistence type="predicted"/>
<comment type="caution">
    <text evidence="2">The sequence shown here is derived from an EMBL/GenBank/DDBJ whole genome shotgun (WGS) entry which is preliminary data.</text>
</comment>
<evidence type="ECO:0008006" key="4">
    <source>
        <dbReference type="Google" id="ProtNLM"/>
    </source>
</evidence>
<feature type="chain" id="PRO_5040421924" description="Secreted protein" evidence="1">
    <location>
        <begin position="31"/>
        <end position="116"/>
    </location>
</feature>